<sequence>MKQFWAVAALSTALTALAPVAANAATFNFAGPLSGLQEVPPINSPATGSFEATLNGDPDNWTFNYKVTFADMSQSLILAHIHRGNRGENGPVVHDLDNAPLNQGVTSGTIVGDWTSAELPAGVSAAAVFNRFLDNGYYFNLHSTTFRGGELRGQIERTPEPATVIGLALVSGTILLLRRRDKIAN</sequence>
<evidence type="ECO:0000256" key="1">
    <source>
        <dbReference type="SAM" id="SignalP"/>
    </source>
</evidence>
<dbReference type="InterPro" id="IPR010895">
    <property type="entry name" value="CHRD"/>
</dbReference>
<proteinExistence type="predicted"/>
<feature type="domain" description="CHRD" evidence="2">
    <location>
        <begin position="25"/>
        <end position="160"/>
    </location>
</feature>
<evidence type="ECO:0000313" key="3">
    <source>
        <dbReference type="EMBL" id="GET40058.1"/>
    </source>
</evidence>
<dbReference type="NCBIfam" id="TIGR02595">
    <property type="entry name" value="PEP_CTERM"/>
    <property type="match status" value="1"/>
</dbReference>
<reference evidence="3" key="1">
    <citation type="submission" date="2019-10" db="EMBL/GenBank/DDBJ databases">
        <title>Draft genome sequece of Microseira wollei NIES-4236.</title>
        <authorList>
            <person name="Yamaguchi H."/>
            <person name="Suzuki S."/>
            <person name="Kawachi M."/>
        </authorList>
    </citation>
    <scope>NUCLEOTIDE SEQUENCE</scope>
    <source>
        <strain evidence="3">NIES-4236</strain>
    </source>
</reference>
<evidence type="ECO:0000259" key="2">
    <source>
        <dbReference type="PROSITE" id="PS50933"/>
    </source>
</evidence>
<organism evidence="3 4">
    <name type="scientific">Microseira wollei NIES-4236</name>
    <dbReference type="NCBI Taxonomy" id="2530354"/>
    <lineage>
        <taxon>Bacteria</taxon>
        <taxon>Bacillati</taxon>
        <taxon>Cyanobacteriota</taxon>
        <taxon>Cyanophyceae</taxon>
        <taxon>Oscillatoriophycideae</taxon>
        <taxon>Aerosakkonematales</taxon>
        <taxon>Aerosakkonemataceae</taxon>
        <taxon>Microseira</taxon>
    </lineage>
</organism>
<dbReference type="PROSITE" id="PS50933">
    <property type="entry name" value="CHRD"/>
    <property type="match status" value="1"/>
</dbReference>
<accession>A0AAV3XC25</accession>
<comment type="caution">
    <text evidence="3">The sequence shown here is derived from an EMBL/GenBank/DDBJ whole genome shotgun (WGS) entry which is preliminary data.</text>
</comment>
<dbReference type="AlphaFoldDB" id="A0AAV3XC25"/>
<feature type="chain" id="PRO_5043371547" description="CHRD domain-containing protein" evidence="1">
    <location>
        <begin position="25"/>
        <end position="185"/>
    </location>
</feature>
<keyword evidence="4" id="KW-1185">Reference proteome</keyword>
<dbReference type="InterPro" id="IPR013424">
    <property type="entry name" value="Ice-binding_C"/>
</dbReference>
<dbReference type="EMBL" id="BLAY01000081">
    <property type="protein sequence ID" value="GET40058.1"/>
    <property type="molecule type" value="Genomic_DNA"/>
</dbReference>
<name>A0AAV3XC25_9CYAN</name>
<dbReference type="RefSeq" id="WP_226585826.1">
    <property type="nucleotide sequence ID" value="NZ_BLAY01000081.1"/>
</dbReference>
<dbReference type="SMART" id="SM00754">
    <property type="entry name" value="CHRD"/>
    <property type="match status" value="1"/>
</dbReference>
<feature type="signal peptide" evidence="1">
    <location>
        <begin position="1"/>
        <end position="24"/>
    </location>
</feature>
<protein>
    <recommendedName>
        <fullName evidence="2">CHRD domain-containing protein</fullName>
    </recommendedName>
</protein>
<gene>
    <name evidence="3" type="ORF">MiSe_48660</name>
</gene>
<evidence type="ECO:0000313" key="4">
    <source>
        <dbReference type="Proteomes" id="UP001050975"/>
    </source>
</evidence>
<dbReference type="Proteomes" id="UP001050975">
    <property type="component" value="Unassembled WGS sequence"/>
</dbReference>
<keyword evidence="1" id="KW-0732">Signal</keyword>
<dbReference type="Pfam" id="PF07452">
    <property type="entry name" value="CHRD"/>
    <property type="match status" value="1"/>
</dbReference>